<proteinExistence type="inferred from homology"/>
<gene>
    <name evidence="7" type="primary">metC</name>
    <name evidence="7" type="ORF">QNA08_10515</name>
</gene>
<evidence type="ECO:0000313" key="8">
    <source>
        <dbReference type="Proteomes" id="UP001321492"/>
    </source>
</evidence>
<comment type="caution">
    <text evidence="7">The sequence shown here is derived from an EMBL/GenBank/DDBJ whole genome shotgun (WGS) entry which is preliminary data.</text>
</comment>
<protein>
    <submittedName>
        <fullName evidence="7">Cystathionine beta-lyase</fullName>
        <ecNumber evidence="7">4.4.1.13</ecNumber>
    </submittedName>
</protein>
<dbReference type="InterPro" id="IPR015422">
    <property type="entry name" value="PyrdxlP-dep_Trfase_small"/>
</dbReference>
<dbReference type="SUPFAM" id="SSF53383">
    <property type="entry name" value="PLP-dependent transferases"/>
    <property type="match status" value="1"/>
</dbReference>
<accession>A0ABT7AJ96</accession>
<dbReference type="PANTHER" id="PTHR43500">
    <property type="entry name" value="CYSTATHIONINE BETA-LYASE-RELATED"/>
    <property type="match status" value="1"/>
</dbReference>
<dbReference type="PANTHER" id="PTHR43500:SF1">
    <property type="entry name" value="CYSTATHIONINE BETA-LYASE-RELATED"/>
    <property type="match status" value="1"/>
</dbReference>
<organism evidence="7 8">
    <name type="scientific">Chelatococcus albus</name>
    <dbReference type="NCBI Taxonomy" id="3047466"/>
    <lineage>
        <taxon>Bacteria</taxon>
        <taxon>Pseudomonadati</taxon>
        <taxon>Pseudomonadota</taxon>
        <taxon>Alphaproteobacteria</taxon>
        <taxon>Hyphomicrobiales</taxon>
        <taxon>Chelatococcaceae</taxon>
        <taxon>Chelatococcus</taxon>
    </lineage>
</organism>
<evidence type="ECO:0000256" key="1">
    <source>
        <dbReference type="ARBA" id="ARBA00001933"/>
    </source>
</evidence>
<dbReference type="Proteomes" id="UP001321492">
    <property type="component" value="Unassembled WGS sequence"/>
</dbReference>
<dbReference type="Gene3D" id="3.90.1150.10">
    <property type="entry name" value="Aspartate Aminotransferase, domain 1"/>
    <property type="match status" value="1"/>
</dbReference>
<evidence type="ECO:0000256" key="2">
    <source>
        <dbReference type="ARBA" id="ARBA00009077"/>
    </source>
</evidence>
<dbReference type="InterPro" id="IPR006233">
    <property type="entry name" value="Cys_b_lyase_bac"/>
</dbReference>
<comment type="similarity">
    <text evidence="2 6">Belongs to the trans-sulfuration enzymes family.</text>
</comment>
<keyword evidence="8" id="KW-1185">Reference proteome</keyword>
<keyword evidence="3 6" id="KW-0663">Pyridoxal phosphate</keyword>
<dbReference type="Pfam" id="PF01053">
    <property type="entry name" value="Cys_Met_Meta_PP"/>
    <property type="match status" value="1"/>
</dbReference>
<dbReference type="EC" id="4.4.1.13" evidence="7"/>
<sequence>MRDATRCVQAPAIDADGFASLTVPVQRASTITFPDAPSFARRHERGHDGYTYGLYGTPTTRALEAQIAMLEGAAGVALTPSGQAAVTTTMLALLKPGDHLLIPDSVYPPVRAFADGFLAALGVRTTYYDPLIGAGITAFIEAATRLVWVESPGSGTFEVQDVPAIVAAAHARGLLVACDNSWATPLLFRPLAAGADLSILAVTKYLSGHSDLLMGSIAAPDKALLHRVKDTTRILGLGVSPDDCSLALRGLQTLAVRLRHVGAAAIDLALWLERQRDVERVLHPALPGCPGHPVWERDFKGASGVFAVVLAPAVTPRLDAALGRLDIFRIGASWGGTHSLIAPMDVSGQRTVVPWTERGPLLRLSIGLEDPEDLKADLARFLAALTSD</sequence>
<dbReference type="RefSeq" id="WP_283740642.1">
    <property type="nucleotide sequence ID" value="NZ_JASJEV010000005.1"/>
</dbReference>
<evidence type="ECO:0000256" key="4">
    <source>
        <dbReference type="ARBA" id="ARBA00023239"/>
    </source>
</evidence>
<dbReference type="InterPro" id="IPR015424">
    <property type="entry name" value="PyrdxlP-dep_Trfase"/>
</dbReference>
<keyword evidence="4 7" id="KW-0456">Lyase</keyword>
<dbReference type="GO" id="GO:0047804">
    <property type="term" value="F:cysteine-S-conjugate beta-lyase activity"/>
    <property type="evidence" value="ECO:0007669"/>
    <property type="project" value="UniProtKB-EC"/>
</dbReference>
<comment type="catalytic activity">
    <reaction evidence="5">
        <text>L,L-cystathionine + H2O = L-homocysteine + pyruvate + NH4(+)</text>
        <dbReference type="Rhea" id="RHEA:13965"/>
        <dbReference type="ChEBI" id="CHEBI:15361"/>
        <dbReference type="ChEBI" id="CHEBI:15377"/>
        <dbReference type="ChEBI" id="CHEBI:28938"/>
        <dbReference type="ChEBI" id="CHEBI:58161"/>
        <dbReference type="ChEBI" id="CHEBI:58199"/>
    </reaction>
</comment>
<dbReference type="NCBIfam" id="TIGR01324">
    <property type="entry name" value="cysta_beta_ly_B"/>
    <property type="match status" value="1"/>
</dbReference>
<reference evidence="7 8" key="1">
    <citation type="submission" date="2023-05" db="EMBL/GenBank/DDBJ databases">
        <title>Chelatococcus sp. nov., a moderately thermophilic bacterium isolated from hot spring microbial mat.</title>
        <authorList>
            <person name="Hu C.-J."/>
            <person name="Li W.-J."/>
        </authorList>
    </citation>
    <scope>NUCLEOTIDE SEQUENCE [LARGE SCALE GENOMIC DNA]</scope>
    <source>
        <strain evidence="7 8">SYSU G07232</strain>
    </source>
</reference>
<dbReference type="InterPro" id="IPR015421">
    <property type="entry name" value="PyrdxlP-dep_Trfase_major"/>
</dbReference>
<evidence type="ECO:0000256" key="6">
    <source>
        <dbReference type="RuleBase" id="RU362118"/>
    </source>
</evidence>
<comment type="cofactor">
    <cofactor evidence="1 6">
        <name>pyridoxal 5'-phosphate</name>
        <dbReference type="ChEBI" id="CHEBI:597326"/>
    </cofactor>
</comment>
<dbReference type="EMBL" id="JASJEV010000005">
    <property type="protein sequence ID" value="MDJ1158666.1"/>
    <property type="molecule type" value="Genomic_DNA"/>
</dbReference>
<name>A0ABT7AJ96_9HYPH</name>
<dbReference type="Gene3D" id="3.40.640.10">
    <property type="entry name" value="Type I PLP-dependent aspartate aminotransferase-like (Major domain)"/>
    <property type="match status" value="1"/>
</dbReference>
<evidence type="ECO:0000256" key="3">
    <source>
        <dbReference type="ARBA" id="ARBA00022898"/>
    </source>
</evidence>
<dbReference type="InterPro" id="IPR000277">
    <property type="entry name" value="Cys/Met-Metab_PyrdxlP-dep_enz"/>
</dbReference>
<dbReference type="PIRSF" id="PIRSF001434">
    <property type="entry name" value="CGS"/>
    <property type="match status" value="1"/>
</dbReference>
<evidence type="ECO:0000256" key="5">
    <source>
        <dbReference type="ARBA" id="ARBA00047517"/>
    </source>
</evidence>
<evidence type="ECO:0000313" key="7">
    <source>
        <dbReference type="EMBL" id="MDJ1158666.1"/>
    </source>
</evidence>